<name>A0A4Z1E9F5_9HELO</name>
<gene>
    <name evidence="2" type="ORF">BTUL_0240g00080</name>
</gene>
<evidence type="ECO:0000313" key="3">
    <source>
        <dbReference type="Proteomes" id="UP000297777"/>
    </source>
</evidence>
<dbReference type="OrthoDB" id="3472523at2759"/>
<dbReference type="PANTHER" id="PTHR35910:SF6">
    <property type="entry name" value="2EXR DOMAIN-CONTAINING PROTEIN"/>
    <property type="match status" value="1"/>
</dbReference>
<dbReference type="Proteomes" id="UP000297777">
    <property type="component" value="Unassembled WGS sequence"/>
</dbReference>
<dbReference type="Pfam" id="PF20150">
    <property type="entry name" value="2EXR"/>
    <property type="match status" value="1"/>
</dbReference>
<comment type="caution">
    <text evidence="2">The sequence shown here is derived from an EMBL/GenBank/DDBJ whole genome shotgun (WGS) entry which is preliminary data.</text>
</comment>
<proteinExistence type="predicted"/>
<protein>
    <recommendedName>
        <fullName evidence="1">2EXR domain-containing protein</fullName>
    </recommendedName>
</protein>
<keyword evidence="3" id="KW-1185">Reference proteome</keyword>
<reference evidence="2 3" key="1">
    <citation type="submission" date="2017-12" db="EMBL/GenBank/DDBJ databases">
        <title>Comparative genomics of Botrytis spp.</title>
        <authorList>
            <person name="Valero-Jimenez C.A."/>
            <person name="Tapia P."/>
            <person name="Veloso J."/>
            <person name="Silva-Moreno E."/>
            <person name="Staats M."/>
            <person name="Valdes J.H."/>
            <person name="Van Kan J.A.L."/>
        </authorList>
    </citation>
    <scope>NUCLEOTIDE SEQUENCE [LARGE SCALE GENOMIC DNA]</scope>
    <source>
        <strain evidence="2 3">Bt9001</strain>
    </source>
</reference>
<evidence type="ECO:0000259" key="1">
    <source>
        <dbReference type="Pfam" id="PF20150"/>
    </source>
</evidence>
<dbReference type="EMBL" id="PQXH01000240">
    <property type="protein sequence ID" value="TGO07879.1"/>
    <property type="molecule type" value="Genomic_DNA"/>
</dbReference>
<accession>A0A4Z1E9F5</accession>
<feature type="domain" description="2EXR" evidence="1">
    <location>
        <begin position="15"/>
        <end position="112"/>
    </location>
</feature>
<dbReference type="AlphaFoldDB" id="A0A4Z1E9F5"/>
<organism evidence="2 3">
    <name type="scientific">Botrytis tulipae</name>
    <dbReference type="NCBI Taxonomy" id="87230"/>
    <lineage>
        <taxon>Eukaryota</taxon>
        <taxon>Fungi</taxon>
        <taxon>Dikarya</taxon>
        <taxon>Ascomycota</taxon>
        <taxon>Pezizomycotina</taxon>
        <taxon>Leotiomycetes</taxon>
        <taxon>Helotiales</taxon>
        <taxon>Sclerotiniaceae</taxon>
        <taxon>Botrytis</taxon>
    </lineage>
</organism>
<dbReference type="PANTHER" id="PTHR35910">
    <property type="entry name" value="2EXR DOMAIN-CONTAINING PROTEIN"/>
    <property type="match status" value="1"/>
</dbReference>
<dbReference type="InterPro" id="IPR045518">
    <property type="entry name" value="2EXR"/>
</dbReference>
<evidence type="ECO:0000313" key="2">
    <source>
        <dbReference type="EMBL" id="TGO07879.1"/>
    </source>
</evidence>
<sequence length="339" mass="39017">MDSIPQQESKALTEFRPFSRLPFELQAGIFKEAHPGPVVIDLLLYFYVNADPRSFTVTPPRYYKLNSLLLASRDSRAEIFRRFSKFEVITPPLFDDHVRKHSSYFRPHIDILSVKASMIMRLYKMGGSLSAENITQLALGLGLCYRLRMSVSARMNNAAKLYTFLSKHFPALQKLWLIVKAEDSRKESPSIKHLLRMLDISDRFMDLDLRVNYAPGLSDRHRDAQEEHFQLKLRDIEKYAKIITGGFSRFLNTKKSDLWPSPGEATLRYWKTRRPVPALMCLITKHESARGACSCKVEHSDTSAWLWVPILGVNIACHEDASPVHKYKGLAQIFDGEPW</sequence>